<dbReference type="EMBL" id="CABPRZ010000015">
    <property type="protein sequence ID" value="VVE30967.1"/>
    <property type="molecule type" value="Genomic_DNA"/>
</dbReference>
<dbReference type="RefSeq" id="WP_150698374.1">
    <property type="nucleotide sequence ID" value="NZ_CABPRZ010000015.1"/>
</dbReference>
<feature type="chain" id="PRO_5023026378" evidence="1">
    <location>
        <begin position="26"/>
        <end position="145"/>
    </location>
</feature>
<keyword evidence="3" id="KW-1185">Reference proteome</keyword>
<dbReference type="Proteomes" id="UP000414233">
    <property type="component" value="Unassembled WGS sequence"/>
</dbReference>
<evidence type="ECO:0000313" key="2">
    <source>
        <dbReference type="EMBL" id="VVE30967.1"/>
    </source>
</evidence>
<dbReference type="AlphaFoldDB" id="A0A5E4X3S7"/>
<protein>
    <submittedName>
        <fullName evidence="2">Uncharacterized protein</fullName>
    </submittedName>
</protein>
<evidence type="ECO:0000313" key="3">
    <source>
        <dbReference type="Proteomes" id="UP000414233"/>
    </source>
</evidence>
<sequence length="145" mass="15400">MLRQKVLHQMLLAVVASSFPLAANAQDLSADMVRYSGAEYDGVWSGHGTVSRGNNCTPNPSLKFTVKGGRILTNGSTQGAYFGAGASKVVGVILQDKTIDLTLLDKNGRGRDSQAYGAIAGDSEIRLNDPGENCSYVYTLTKAEK</sequence>
<gene>
    <name evidence="2" type="ORF">PTE30175_03551</name>
</gene>
<name>A0A5E4X3S7_9BURK</name>
<keyword evidence="1" id="KW-0732">Signal</keyword>
<reference evidence="2 3" key="1">
    <citation type="submission" date="2019-08" db="EMBL/GenBank/DDBJ databases">
        <authorList>
            <person name="Peeters C."/>
        </authorList>
    </citation>
    <scope>NUCLEOTIDE SEQUENCE [LARGE SCALE GENOMIC DNA]</scope>
    <source>
        <strain evidence="2 3">LMG 30175</strain>
    </source>
</reference>
<accession>A0A5E4X3S7</accession>
<organism evidence="2 3">
    <name type="scientific">Pandoraea terrae</name>
    <dbReference type="NCBI Taxonomy" id="1537710"/>
    <lineage>
        <taxon>Bacteria</taxon>
        <taxon>Pseudomonadati</taxon>
        <taxon>Pseudomonadota</taxon>
        <taxon>Betaproteobacteria</taxon>
        <taxon>Burkholderiales</taxon>
        <taxon>Burkholderiaceae</taxon>
        <taxon>Pandoraea</taxon>
    </lineage>
</organism>
<feature type="signal peptide" evidence="1">
    <location>
        <begin position="1"/>
        <end position="25"/>
    </location>
</feature>
<evidence type="ECO:0000256" key="1">
    <source>
        <dbReference type="SAM" id="SignalP"/>
    </source>
</evidence>
<proteinExistence type="predicted"/>